<dbReference type="Pfam" id="PF01156">
    <property type="entry name" value="IU_nuc_hydro"/>
    <property type="match status" value="1"/>
</dbReference>
<dbReference type="GO" id="GO:0045437">
    <property type="term" value="F:uridine nucleosidase activity"/>
    <property type="evidence" value="ECO:0007669"/>
    <property type="project" value="UniProtKB-ARBA"/>
</dbReference>
<dbReference type="Gene3D" id="3.90.245.10">
    <property type="entry name" value="Ribonucleoside hydrolase-like"/>
    <property type="match status" value="1"/>
</dbReference>
<accession>A0A0R2CKX7</accession>
<comment type="caution">
    <text evidence="4">The sequence shown here is derived from an EMBL/GenBank/DDBJ whole genome shotgun (WGS) entry which is preliminary data.</text>
</comment>
<dbReference type="GO" id="GO:0008477">
    <property type="term" value="F:purine nucleosidase activity"/>
    <property type="evidence" value="ECO:0007669"/>
    <property type="project" value="TreeGrafter"/>
</dbReference>
<evidence type="ECO:0000313" key="5">
    <source>
        <dbReference type="Proteomes" id="UP000051131"/>
    </source>
</evidence>
<dbReference type="InterPro" id="IPR023186">
    <property type="entry name" value="IUNH"/>
</dbReference>
<gene>
    <name evidence="4" type="ORF">FC80_GL000126</name>
</gene>
<dbReference type="PANTHER" id="PTHR12304">
    <property type="entry name" value="INOSINE-URIDINE PREFERRING NUCLEOSIDE HYDROLASE"/>
    <property type="match status" value="1"/>
</dbReference>
<dbReference type="PANTHER" id="PTHR12304:SF15">
    <property type="entry name" value="NON-SPECIFIC RIBONUCLEOSIDE HYDROLASE RIHC"/>
    <property type="match status" value="1"/>
</dbReference>
<reference evidence="4 5" key="1">
    <citation type="journal article" date="2015" name="Genome Announc.">
        <title>Expanding the biotechnology potential of lactobacilli through comparative genomics of 213 strains and associated genera.</title>
        <authorList>
            <person name="Sun Z."/>
            <person name="Harris H.M."/>
            <person name="McCann A."/>
            <person name="Guo C."/>
            <person name="Argimon S."/>
            <person name="Zhang W."/>
            <person name="Yang X."/>
            <person name="Jeffery I.B."/>
            <person name="Cooney J.C."/>
            <person name="Kagawa T.F."/>
            <person name="Liu W."/>
            <person name="Song Y."/>
            <person name="Salvetti E."/>
            <person name="Wrobel A."/>
            <person name="Rasinkangas P."/>
            <person name="Parkhill J."/>
            <person name="Rea M.C."/>
            <person name="O'Sullivan O."/>
            <person name="Ritari J."/>
            <person name="Douillard F.P."/>
            <person name="Paul Ross R."/>
            <person name="Yang R."/>
            <person name="Briner A.E."/>
            <person name="Felis G.E."/>
            <person name="de Vos W.M."/>
            <person name="Barrangou R."/>
            <person name="Klaenhammer T.R."/>
            <person name="Caufield P.W."/>
            <person name="Cui Y."/>
            <person name="Zhang H."/>
            <person name="O'Toole P.W."/>
        </authorList>
    </citation>
    <scope>NUCLEOTIDE SEQUENCE [LARGE SCALE GENOMIC DNA]</scope>
    <source>
        <strain evidence="4 5">DSM 21116</strain>
    </source>
</reference>
<dbReference type="PATRIC" id="fig|1423729.3.peg.128"/>
<dbReference type="GO" id="GO:0005829">
    <property type="term" value="C:cytosol"/>
    <property type="evidence" value="ECO:0007669"/>
    <property type="project" value="TreeGrafter"/>
</dbReference>
<dbReference type="AlphaFoldDB" id="A0A0R2CKX7"/>
<name>A0A0R2CKX7_9LACO</name>
<dbReference type="GO" id="GO:0006152">
    <property type="term" value="P:purine nucleoside catabolic process"/>
    <property type="evidence" value="ECO:0007669"/>
    <property type="project" value="TreeGrafter"/>
</dbReference>
<dbReference type="InterPro" id="IPR036452">
    <property type="entry name" value="Ribo_hydro-like"/>
</dbReference>
<keyword evidence="5" id="KW-1185">Reference proteome</keyword>
<dbReference type="EMBL" id="AYZE01000008">
    <property type="protein sequence ID" value="KRM91946.1"/>
    <property type="molecule type" value="Genomic_DNA"/>
</dbReference>
<proteinExistence type="predicted"/>
<evidence type="ECO:0000256" key="1">
    <source>
        <dbReference type="ARBA" id="ARBA00022801"/>
    </source>
</evidence>
<feature type="domain" description="Inosine/uridine-preferring nucleoside hydrolase" evidence="3">
    <location>
        <begin position="9"/>
        <end position="298"/>
    </location>
</feature>
<evidence type="ECO:0000259" key="3">
    <source>
        <dbReference type="Pfam" id="PF01156"/>
    </source>
</evidence>
<sequence>MNEMAKKPIIIDTDPGIDDAVALTLALFSEQYDVKLISTLAGNVSLENTFKNALKLTTFLKKQIKIVKGASRPILNEPISASEIHGETGLDGFNFPMINYDLAIDGLATTRIHETIRESRQPVTLVGIGPLTDYAMFIRQYPEDISKIERFVLMGGAIGRGNYGVLSEFNFAADPEAAKIVFESGVDIYLAPLEVGQKAKVTPDLSNKIKDLGMVGEMLYSLFSHYRGGSLKTGLRIYDALAIAILEKPELFTFDKTYIEIETSGKFTAGASLMDFKNYLGKKPNAKVAIDIDVAMFSEWLLSKLQMINESLR</sequence>
<keyword evidence="1 4" id="KW-0378">Hydrolase</keyword>
<organism evidence="4 5">
    <name type="scientific">Liquorilactobacillus cacaonum DSM 21116</name>
    <dbReference type="NCBI Taxonomy" id="1423729"/>
    <lineage>
        <taxon>Bacteria</taxon>
        <taxon>Bacillati</taxon>
        <taxon>Bacillota</taxon>
        <taxon>Bacilli</taxon>
        <taxon>Lactobacillales</taxon>
        <taxon>Lactobacillaceae</taxon>
        <taxon>Liquorilactobacillus</taxon>
    </lineage>
</organism>
<dbReference type="InterPro" id="IPR001910">
    <property type="entry name" value="Inosine/uridine_hydrolase_dom"/>
</dbReference>
<protein>
    <submittedName>
        <fullName evidence="4">Cytidine uridine-specific hydrolase</fullName>
    </submittedName>
</protein>
<dbReference type="CDD" id="cd02651">
    <property type="entry name" value="nuc_hydro_IU_UC_XIUA"/>
    <property type="match status" value="1"/>
</dbReference>
<evidence type="ECO:0000256" key="2">
    <source>
        <dbReference type="ARBA" id="ARBA00023295"/>
    </source>
</evidence>
<dbReference type="STRING" id="1423729.FC80_GL000126"/>
<dbReference type="PROSITE" id="PS01247">
    <property type="entry name" value="IUNH"/>
    <property type="match status" value="1"/>
</dbReference>
<evidence type="ECO:0000313" key="4">
    <source>
        <dbReference type="EMBL" id="KRM91946.1"/>
    </source>
</evidence>
<dbReference type="Proteomes" id="UP000051131">
    <property type="component" value="Unassembled WGS sequence"/>
</dbReference>
<dbReference type="InterPro" id="IPR015910">
    <property type="entry name" value="I/U_nuclsd_hydro_CS"/>
</dbReference>
<dbReference type="SUPFAM" id="SSF53590">
    <property type="entry name" value="Nucleoside hydrolase"/>
    <property type="match status" value="1"/>
</dbReference>
<keyword evidence="2" id="KW-0326">Glycosidase</keyword>